<proteinExistence type="predicted"/>
<accession>A0AC34Q047</accession>
<dbReference type="Proteomes" id="UP000887576">
    <property type="component" value="Unplaced"/>
</dbReference>
<evidence type="ECO:0000313" key="2">
    <source>
        <dbReference type="WBParaSite" id="JU765_v2.g11638.t1"/>
    </source>
</evidence>
<organism evidence="1 2">
    <name type="scientific">Panagrolaimus sp. JU765</name>
    <dbReference type="NCBI Taxonomy" id="591449"/>
    <lineage>
        <taxon>Eukaryota</taxon>
        <taxon>Metazoa</taxon>
        <taxon>Ecdysozoa</taxon>
        <taxon>Nematoda</taxon>
        <taxon>Chromadorea</taxon>
        <taxon>Rhabditida</taxon>
        <taxon>Tylenchina</taxon>
        <taxon>Panagrolaimomorpha</taxon>
        <taxon>Panagrolaimoidea</taxon>
        <taxon>Panagrolaimidae</taxon>
        <taxon>Panagrolaimus</taxon>
    </lineage>
</organism>
<protein>
    <submittedName>
        <fullName evidence="2">Uncharacterized protein</fullName>
    </submittedName>
</protein>
<sequence>MKKSVIFYFFCLFFVVVESDVYLEENVLTKITVPTDELILHVEDKNINENPDKEENTLFCFAAKDLATKDDFCGDNQCSIRVKFYLLDGKKKAQVYYLTKSDTFDSDSIDIKINKTTIKGSYEKKDTQCSWDDHDGNYLLVKVTNISDRILYLKNSEYYDDDPADIPHSTTKSDKWNTPLHIPSQKLMDITIPKNNLVLFIANKQNNASKRNTIFCFKAKNMTDDDMICGNGFCGIRTFIHLDHKFQRAIYGNVVKQRRFVSNSSAITTFWINKTTITNSDFKETSSNCEWDDHGGKYLTVKLVEHENTKVYLMGSEFYRAPDPLTENYEYVECCEGANQHRYSLPNLLTYQNLELPLMIFLTETFLLLVLRIIYGILVIQKLRRKIIYVTPTLNFDDSYFDQD</sequence>
<reference evidence="2" key="1">
    <citation type="submission" date="2022-11" db="UniProtKB">
        <authorList>
            <consortium name="WormBaseParasite"/>
        </authorList>
    </citation>
    <scope>IDENTIFICATION</scope>
</reference>
<name>A0AC34Q047_9BILA</name>
<evidence type="ECO:0000313" key="1">
    <source>
        <dbReference type="Proteomes" id="UP000887576"/>
    </source>
</evidence>
<dbReference type="WBParaSite" id="JU765_v2.g11638.t1">
    <property type="protein sequence ID" value="JU765_v2.g11638.t1"/>
    <property type="gene ID" value="JU765_v2.g11638"/>
</dbReference>